<accession>A0A1B8QM69</accession>
<reference evidence="4 6" key="2">
    <citation type="submission" date="2020-12" db="EMBL/GenBank/DDBJ databases">
        <title>FDA dAtabase for Regulatory Grade micrObial Sequences (FDA-ARGOS): Supporting development and validation of Infectious Disease Dx tests.</title>
        <authorList>
            <person name="Sproer C."/>
            <person name="Gronow S."/>
            <person name="Severitt S."/>
            <person name="Schroder I."/>
            <person name="Tallon L."/>
            <person name="Sadzewicz L."/>
            <person name="Zhao X."/>
            <person name="Boylan J."/>
            <person name="Ott S."/>
            <person name="Bowen H."/>
            <person name="Vavikolanu K."/>
            <person name="Mehta A."/>
            <person name="Aluvathingal J."/>
            <person name="Nadendla S."/>
            <person name="Lowell S."/>
            <person name="Myers T."/>
            <person name="Yan Y."/>
            <person name="Sichtig H."/>
        </authorList>
    </citation>
    <scope>NUCLEOTIDE SEQUENCE [LARGE SCALE GENOMIC DNA]</scope>
    <source>
        <strain evidence="4 6">FDAARGOS_869</strain>
    </source>
</reference>
<keyword evidence="6" id="KW-1185">Reference proteome</keyword>
<sequence>MKKLAVLIDADNTSHKTIGLVLQEIAKYGVPIVKRVYGDWSGEINENGKPTNRLHVWRDVSLSHAITPIQQFAYTKGKDATDMMLIINAMDLLYGNQLDGFCIISSDSDFTPLASRIRESGLTVYGFGKTQTPSAFINACDKFIYIENLTQNYVENDTNEILDNKENSSLLMKKNKTADNANTLPKDSTKQSSSDINQKPTTMPNQQVEVDEPTLQLIYKSIKDVADDDGWANLSTLGNHLATIKPDFDTRTYGRAKLSGLLQSLDLFEIKLEGSQKFVRKKPSIKVLKIIHDTIIDYRGLNKWVFINPLAVEIAKRNPDFNPRIFGYRNIQEIIKAIESKYFELNADKTQIKLLSIKEK</sequence>
<feature type="compositionally biased region" description="Polar residues" evidence="1">
    <location>
        <begin position="178"/>
        <end position="208"/>
    </location>
</feature>
<dbReference type="Pfam" id="PF01936">
    <property type="entry name" value="NYN"/>
    <property type="match status" value="1"/>
</dbReference>
<reference evidence="3 5" key="1">
    <citation type="submission" date="2016-05" db="EMBL/GenBank/DDBJ databases">
        <title>Draft genome sequence of Moraxella nonliquefaciens CCUG 348T.</title>
        <authorList>
            <person name="Salva-Serra F."/>
            <person name="Engstrom-Jakobsson H."/>
            <person name="Thorell K."/>
            <person name="Gonzales-Siles L."/>
            <person name="Karlsson R."/>
            <person name="Boulund F."/>
            <person name="Engstrand L."/>
            <person name="Kristiansson E."/>
            <person name="Moore E."/>
        </authorList>
    </citation>
    <scope>NUCLEOTIDE SEQUENCE [LARGE SCALE GENOMIC DNA]</scope>
    <source>
        <strain evidence="3 5">CCUG 348</strain>
    </source>
</reference>
<protein>
    <submittedName>
        <fullName evidence="4">NYN domain-containing protein</fullName>
    </submittedName>
</protein>
<feature type="region of interest" description="Disordered" evidence="1">
    <location>
        <begin position="177"/>
        <end position="208"/>
    </location>
</feature>
<dbReference type="EMBL" id="CP065728">
    <property type="protein sequence ID" value="QPT45224.1"/>
    <property type="molecule type" value="Genomic_DNA"/>
</dbReference>
<dbReference type="InterPro" id="IPR025605">
    <property type="entry name" value="OST-HTH/LOTUS_dom"/>
</dbReference>
<evidence type="ECO:0000313" key="6">
    <source>
        <dbReference type="Proteomes" id="UP000594834"/>
    </source>
</evidence>
<organism evidence="3 5">
    <name type="scientific">Moraxella nonliquefaciens</name>
    <dbReference type="NCBI Taxonomy" id="478"/>
    <lineage>
        <taxon>Bacteria</taxon>
        <taxon>Pseudomonadati</taxon>
        <taxon>Pseudomonadota</taxon>
        <taxon>Gammaproteobacteria</taxon>
        <taxon>Moraxellales</taxon>
        <taxon>Moraxellaceae</taxon>
        <taxon>Moraxella</taxon>
    </lineage>
</organism>
<evidence type="ECO:0000259" key="2">
    <source>
        <dbReference type="PROSITE" id="PS51644"/>
    </source>
</evidence>
<evidence type="ECO:0000313" key="5">
    <source>
        <dbReference type="Proteomes" id="UP000092575"/>
    </source>
</evidence>
<dbReference type="EMBL" id="LXTW01000012">
    <property type="protein sequence ID" value="OBX84929.1"/>
    <property type="molecule type" value="Genomic_DNA"/>
</dbReference>
<proteinExistence type="predicted"/>
<evidence type="ECO:0000313" key="3">
    <source>
        <dbReference type="EMBL" id="OBX84929.1"/>
    </source>
</evidence>
<feature type="domain" description="HTH OST-type" evidence="2">
    <location>
        <begin position="210"/>
        <end position="283"/>
    </location>
</feature>
<dbReference type="CDD" id="cd11297">
    <property type="entry name" value="PIN_LabA-like_N_1"/>
    <property type="match status" value="1"/>
</dbReference>
<gene>
    <name evidence="3" type="ORF">A7456_01810</name>
    <name evidence="4" type="ORF">I6G26_04300</name>
</gene>
<dbReference type="InterPro" id="IPR021139">
    <property type="entry name" value="NYN"/>
</dbReference>
<dbReference type="Proteomes" id="UP000092575">
    <property type="component" value="Unassembled WGS sequence"/>
</dbReference>
<dbReference type="RefSeq" id="WP_067008222.1">
    <property type="nucleotide sequence ID" value="NZ_CP065728.1"/>
</dbReference>
<dbReference type="PANTHER" id="PTHR35811">
    <property type="entry name" value="SLR1870 PROTEIN"/>
    <property type="match status" value="1"/>
</dbReference>
<dbReference type="Gene3D" id="3.30.420.610">
    <property type="entry name" value="LOTUS domain-like"/>
    <property type="match status" value="2"/>
</dbReference>
<dbReference type="Gene3D" id="3.40.50.1010">
    <property type="entry name" value="5'-nuclease"/>
    <property type="match status" value="1"/>
</dbReference>
<evidence type="ECO:0000256" key="1">
    <source>
        <dbReference type="SAM" id="MobiDB-lite"/>
    </source>
</evidence>
<dbReference type="AlphaFoldDB" id="A0A1B8QM69"/>
<dbReference type="PROSITE" id="PS51644">
    <property type="entry name" value="HTH_OST"/>
    <property type="match status" value="1"/>
</dbReference>
<dbReference type="PANTHER" id="PTHR35811:SF1">
    <property type="entry name" value="HTH OST-TYPE DOMAIN-CONTAINING PROTEIN"/>
    <property type="match status" value="1"/>
</dbReference>
<dbReference type="GO" id="GO:0004540">
    <property type="term" value="F:RNA nuclease activity"/>
    <property type="evidence" value="ECO:0007669"/>
    <property type="project" value="InterPro"/>
</dbReference>
<dbReference type="STRING" id="478.A7456_01810"/>
<evidence type="ECO:0000313" key="4">
    <source>
        <dbReference type="EMBL" id="QPT45224.1"/>
    </source>
</evidence>
<dbReference type="CDD" id="cd10146">
    <property type="entry name" value="LabA_like_C"/>
    <property type="match status" value="2"/>
</dbReference>
<dbReference type="Proteomes" id="UP000594834">
    <property type="component" value="Chromosome"/>
</dbReference>
<name>A0A1B8QM69_MORNO</name>
<dbReference type="Pfam" id="PF12872">
    <property type="entry name" value="OST-HTH"/>
    <property type="match status" value="2"/>
</dbReference>
<dbReference type="InterPro" id="IPR041966">
    <property type="entry name" value="LOTUS-like"/>
</dbReference>